<name>A0A938Y3J9_9ACTN</name>
<proteinExistence type="predicted"/>
<dbReference type="Proteomes" id="UP000663791">
    <property type="component" value="Unassembled WGS sequence"/>
</dbReference>
<feature type="compositionally biased region" description="Basic and acidic residues" evidence="1">
    <location>
        <begin position="1"/>
        <end position="24"/>
    </location>
</feature>
<organism evidence="2 3">
    <name type="scientific">Nocardioides faecalis</name>
    <dbReference type="NCBI Taxonomy" id="2803858"/>
    <lineage>
        <taxon>Bacteria</taxon>
        <taxon>Bacillati</taxon>
        <taxon>Actinomycetota</taxon>
        <taxon>Actinomycetes</taxon>
        <taxon>Propionibacteriales</taxon>
        <taxon>Nocardioidaceae</taxon>
        <taxon>Nocardioides</taxon>
    </lineage>
</organism>
<accession>A0A938Y3J9</accession>
<evidence type="ECO:0000256" key="1">
    <source>
        <dbReference type="SAM" id="MobiDB-lite"/>
    </source>
</evidence>
<feature type="region of interest" description="Disordered" evidence="1">
    <location>
        <begin position="350"/>
        <end position="370"/>
    </location>
</feature>
<gene>
    <name evidence="2" type="ORF">JK386_01780</name>
</gene>
<reference evidence="2" key="1">
    <citation type="submission" date="2021-01" db="EMBL/GenBank/DDBJ databases">
        <title>Novel species in genus Nocardioides.</title>
        <authorList>
            <person name="Zhang G."/>
        </authorList>
    </citation>
    <scope>NUCLEOTIDE SEQUENCE</scope>
    <source>
        <strain evidence="2">Zg-536</strain>
    </source>
</reference>
<dbReference type="RefSeq" id="WP_205289910.1">
    <property type="nucleotide sequence ID" value="NZ_CP074406.1"/>
</dbReference>
<evidence type="ECO:0000313" key="3">
    <source>
        <dbReference type="Proteomes" id="UP000663791"/>
    </source>
</evidence>
<comment type="caution">
    <text evidence="2">The sequence shown here is derived from an EMBL/GenBank/DDBJ whole genome shotgun (WGS) entry which is preliminary data.</text>
</comment>
<sequence>MSGPSRPEDHPGKGEGRGVGRDLAQDVVAAAAAERRTAPRTAVESADLADKYDQMLRLADLFDDAGAQMRQWAQLGRTVLTDPDVTETAALSPRTWNRAEDELRALTGGKHGLLSRSIELDADALVLRATVLTYRWIDELQAAAYQTLGSIAGRAIGYLAPQVNLGGAIVAAGLIETEALDRDGVTAYLNELAASNPDLMEHVTTAGGLLDSLQMRGLLTAGVLSGEAGRSARAGGLRAIGVAAMDDDWTSALRDVAVAAVDPAPAPPPVTEVASGGADLAPAGLEDLMALLCETDGSGETVRVLPLGPGRLVAFLAGDLGPAPAPGRLRLVSGDHSGHAAAVVRALAAATDTEHGEHGDSQPDSQSDSPVRVMLVGRGTGGAVALDIATRSDLPGFVVDQVVTANAPSAQVPHLPDDVRVLSMEDRADPVGLLGSLINASAPNRLTVVYESAEESDLPPLVAGGRAADRAGHPDLVAVLTRWRELGYLRQPA</sequence>
<dbReference type="AlphaFoldDB" id="A0A938Y3J9"/>
<dbReference type="EMBL" id="JAERTX010000001">
    <property type="protein sequence ID" value="MBM9458624.1"/>
    <property type="molecule type" value="Genomic_DNA"/>
</dbReference>
<protein>
    <submittedName>
        <fullName evidence="2">Uncharacterized protein</fullName>
    </submittedName>
</protein>
<feature type="region of interest" description="Disordered" evidence="1">
    <location>
        <begin position="1"/>
        <end position="41"/>
    </location>
</feature>
<feature type="compositionally biased region" description="Basic and acidic residues" evidence="1">
    <location>
        <begin position="352"/>
        <end position="361"/>
    </location>
</feature>
<keyword evidence="3" id="KW-1185">Reference proteome</keyword>
<evidence type="ECO:0000313" key="2">
    <source>
        <dbReference type="EMBL" id="MBM9458624.1"/>
    </source>
</evidence>